<dbReference type="InterPro" id="IPR003615">
    <property type="entry name" value="HNH_nuc"/>
</dbReference>
<evidence type="ECO:0000256" key="1">
    <source>
        <dbReference type="SAM" id="MobiDB-lite"/>
    </source>
</evidence>
<reference evidence="3 4" key="1">
    <citation type="submission" date="2020-03" db="EMBL/GenBank/DDBJ databases">
        <title>Sequencing the genomes of 1000 actinobacteria strains.</title>
        <authorList>
            <person name="Klenk H.-P."/>
        </authorList>
    </citation>
    <scope>NUCLEOTIDE SEQUENCE [LARGE SCALE GENOMIC DNA]</scope>
    <source>
        <strain evidence="3 4">DSM 44556</strain>
    </source>
</reference>
<feature type="compositionally biased region" description="Basic and acidic residues" evidence="1">
    <location>
        <begin position="440"/>
        <end position="452"/>
    </location>
</feature>
<gene>
    <name evidence="3" type="ORF">FHU31_000978</name>
</gene>
<evidence type="ECO:0000313" key="4">
    <source>
        <dbReference type="Proteomes" id="UP000547444"/>
    </source>
</evidence>
<comment type="caution">
    <text evidence="3">The sequence shown here is derived from an EMBL/GenBank/DDBJ whole genome shotgun (WGS) entry which is preliminary data.</text>
</comment>
<evidence type="ECO:0000259" key="2">
    <source>
        <dbReference type="Pfam" id="PF02720"/>
    </source>
</evidence>
<feature type="region of interest" description="Disordered" evidence="1">
    <location>
        <begin position="422"/>
        <end position="452"/>
    </location>
</feature>
<dbReference type="RefSeq" id="WP_167156384.1">
    <property type="nucleotide sequence ID" value="NZ_JAANOW010000001.1"/>
</dbReference>
<protein>
    <recommendedName>
        <fullName evidence="2">DUF222 domain-containing protein</fullName>
    </recommendedName>
</protein>
<proteinExistence type="predicted"/>
<dbReference type="Pfam" id="PF02720">
    <property type="entry name" value="DUF222"/>
    <property type="match status" value="1"/>
</dbReference>
<dbReference type="CDD" id="cd00085">
    <property type="entry name" value="HNHc"/>
    <property type="match status" value="1"/>
</dbReference>
<name>A0A7X5TWG3_9MYCO</name>
<dbReference type="EMBL" id="JAANOW010000001">
    <property type="protein sequence ID" value="NIH94022.1"/>
    <property type="molecule type" value="Genomic_DNA"/>
</dbReference>
<dbReference type="InterPro" id="IPR003870">
    <property type="entry name" value="DUF222"/>
</dbReference>
<dbReference type="Proteomes" id="UP000547444">
    <property type="component" value="Unassembled WGS sequence"/>
</dbReference>
<dbReference type="AlphaFoldDB" id="A0A7X5TWG3"/>
<accession>A0A7X5TWG3</accession>
<evidence type="ECO:0000313" key="3">
    <source>
        <dbReference type="EMBL" id="NIH94022.1"/>
    </source>
</evidence>
<feature type="domain" description="DUF222" evidence="2">
    <location>
        <begin position="32"/>
        <end position="360"/>
    </location>
</feature>
<keyword evidence="4" id="KW-1185">Reference proteome</keyword>
<sequence length="452" mass="48516">MEGIGDLAVIVDKLSAAAFDEVPVAELLEVQSALEQVYRRLPAVQHRVMAAVKAQSSPAELGIRSWADVLSIRLRISNTEACRRLTEGELLGPRRSVAGEPLEPQYPATAAALARGELSAEHVRIITRTMKKIPPRVDAQTRARAEADLAGVASIQAPEALRSAASLLLELLDPDGPEPNDEDAIDRREMFRQLILGPQDADGLSDLRAKVTPEFRAYLEPALGKLAATGMCNPNDETPVTKGTPSAEAVAADTRSLGQRQHDALMTIARTALASGELGEHNGLPVTVVVTTTVTELEDAAGVARTGGGSKLPMCDLIRMAGHARHYLSVFDEHAAVPLYLGRARRTASPGQRMVLHARDRGCTYPGCPVPAYLCQSHHAETDYRAGGKTDIPNLGLACGPHNRLVKEGGWKTRIGKSGRVEWIPPPQLDAGPPRVNPLHHPEDLLGRGEDP</sequence>
<organism evidence="3 4">
    <name type="scientific">Mycolicibacterium fluoranthenivorans</name>
    <dbReference type="NCBI Taxonomy" id="258505"/>
    <lineage>
        <taxon>Bacteria</taxon>
        <taxon>Bacillati</taxon>
        <taxon>Actinomycetota</taxon>
        <taxon>Actinomycetes</taxon>
        <taxon>Mycobacteriales</taxon>
        <taxon>Mycobacteriaceae</taxon>
        <taxon>Mycolicibacterium</taxon>
    </lineage>
</organism>